<evidence type="ECO:0000256" key="1">
    <source>
        <dbReference type="SAM" id="Phobius"/>
    </source>
</evidence>
<dbReference type="Proteomes" id="UP001161247">
    <property type="component" value="Chromosome 1"/>
</dbReference>
<dbReference type="AlphaFoldDB" id="A0AAV1BXH7"/>
<keyword evidence="1" id="KW-1133">Transmembrane helix</keyword>
<reference evidence="2" key="1">
    <citation type="submission" date="2023-03" db="EMBL/GenBank/DDBJ databases">
        <authorList>
            <person name="Julca I."/>
        </authorList>
    </citation>
    <scope>NUCLEOTIDE SEQUENCE</scope>
</reference>
<proteinExistence type="predicted"/>
<dbReference type="InterPro" id="IPR004158">
    <property type="entry name" value="DUF247_pln"/>
</dbReference>
<protein>
    <submittedName>
        <fullName evidence="2">OLC1v1021991C1</fullName>
    </submittedName>
</protein>
<evidence type="ECO:0000313" key="2">
    <source>
        <dbReference type="EMBL" id="CAI9087816.1"/>
    </source>
</evidence>
<dbReference type="PANTHER" id="PTHR31549">
    <property type="entry name" value="PROTEIN, PUTATIVE (DUF247)-RELATED-RELATED"/>
    <property type="match status" value="1"/>
</dbReference>
<evidence type="ECO:0000313" key="3">
    <source>
        <dbReference type="Proteomes" id="UP001161247"/>
    </source>
</evidence>
<sequence>MGSSIFPSSESQQRWLQHMEYSYLNKGEIRPCVFQLPPGLKETKPESYIPQFVGLGPHHHFRPEVQFMTTKKRDAVELSLAGLQNFEDLIHTISNDFEPTCRSCYDRYLDLDATVLSWILIVDSIFLLYFIHVYNSPSEWSNLYLHVEKLVPDVFMLENQIPFSIIRALGNQISISCYPTNAPEKVFKNFYDICSNHSPLQLAGIPEDPALAKSIVKSMLEGSSHILDFMYRMIVANYKTPEEYYRNHGFEMTIYGYIHRWDFVIPRTVKIVCQRSWETLRFVADEFKSALWKEKSANANYDIPSASRLFGILNMRYKFLYEDYGILNVEQKKGQYYDNVFYLPKLKMGPNSETIFRNLIAHEAAMSKQLESTPLRDFVNIMCGLIKSKRDVMLLREAEIFEKEPGLTDTEILNAWNGIRQCVENNSSVDKTIESVNTKFNQAKRVRSTRWLARGVANVLQYFTFLERFVGWITEFVTFFKTAILFLVALFIGYKSACGINGCDHKSGEDGELLGHILMLPRKMLPHHQPL</sequence>
<accession>A0AAV1BXH7</accession>
<dbReference type="PANTHER" id="PTHR31549:SF289">
    <property type="match status" value="1"/>
</dbReference>
<feature type="transmembrane region" description="Helical" evidence="1">
    <location>
        <begin position="469"/>
        <end position="494"/>
    </location>
</feature>
<organism evidence="2 3">
    <name type="scientific">Oldenlandia corymbosa var. corymbosa</name>
    <dbReference type="NCBI Taxonomy" id="529605"/>
    <lineage>
        <taxon>Eukaryota</taxon>
        <taxon>Viridiplantae</taxon>
        <taxon>Streptophyta</taxon>
        <taxon>Embryophyta</taxon>
        <taxon>Tracheophyta</taxon>
        <taxon>Spermatophyta</taxon>
        <taxon>Magnoliopsida</taxon>
        <taxon>eudicotyledons</taxon>
        <taxon>Gunneridae</taxon>
        <taxon>Pentapetalae</taxon>
        <taxon>asterids</taxon>
        <taxon>lamiids</taxon>
        <taxon>Gentianales</taxon>
        <taxon>Rubiaceae</taxon>
        <taxon>Rubioideae</taxon>
        <taxon>Spermacoceae</taxon>
        <taxon>Hedyotis-Oldenlandia complex</taxon>
        <taxon>Oldenlandia</taxon>
    </lineage>
</organism>
<name>A0AAV1BXH7_OLDCO</name>
<gene>
    <name evidence="2" type="ORF">OLC1_LOCUS543</name>
</gene>
<keyword evidence="3" id="KW-1185">Reference proteome</keyword>
<keyword evidence="1" id="KW-0812">Transmembrane</keyword>
<keyword evidence="1" id="KW-0472">Membrane</keyword>
<dbReference type="Pfam" id="PF03140">
    <property type="entry name" value="DUF247"/>
    <property type="match status" value="1"/>
</dbReference>
<dbReference type="EMBL" id="OX459118">
    <property type="protein sequence ID" value="CAI9087816.1"/>
    <property type="molecule type" value="Genomic_DNA"/>
</dbReference>